<proteinExistence type="predicted"/>
<comment type="caution">
    <text evidence="1">The sequence shown here is derived from an EMBL/GenBank/DDBJ whole genome shotgun (WGS) entry which is preliminary data.</text>
</comment>
<name>A0ABY0IIE8_9BACT</name>
<keyword evidence="2" id="KW-1185">Reference proteome</keyword>
<gene>
    <name evidence="1" type="ORF">DAY19_02810</name>
</gene>
<dbReference type="EMBL" id="QDKL01000001">
    <property type="protein sequence ID" value="RZF22720.1"/>
    <property type="molecule type" value="Genomic_DNA"/>
</dbReference>
<dbReference type="Proteomes" id="UP000443582">
    <property type="component" value="Unassembled WGS sequence"/>
</dbReference>
<sequence>MREIKQTSIHIKDSPLLRGELFWCRPSGRRLCIGHAGEFANLELIEKLSSTNDQFIQEVLIDEERVSQVIDHFNELKSANLEDVKMRYRNLVLVDFYRVLKGEQKSSTLDFLFICYEVFNDLVIDEKDIEDEFIRTNAMTLKKAQVSASIVIYMALVSGYCDFNFLKEVYNTIILTYYSYVSRYDHIVDEYSRSDKNIVHQEYLKGLSSRFFELDYGLSDDISSIWSQVHHKVFKLDLEFNASDLESIFKSILQTVKEYRYIDEIMTQESSR</sequence>
<evidence type="ECO:0000313" key="2">
    <source>
        <dbReference type="Proteomes" id="UP000443582"/>
    </source>
</evidence>
<accession>A0ABY0IIE8</accession>
<dbReference type="RefSeq" id="WP_133296867.1">
    <property type="nucleotide sequence ID" value="NZ_QDKL01000001.1"/>
</dbReference>
<protein>
    <submittedName>
        <fullName evidence="1">Uncharacterized protein</fullName>
    </submittedName>
</protein>
<reference evidence="2" key="1">
    <citation type="journal article" date="2019" name="Int. J. Syst. Evol. Microbiol.">
        <title>Halobacteriovorax valvorus sp. nov., a novel prokaryotic predator isolated from coastal seawater of China.</title>
        <authorList>
            <person name="Chen M.-X."/>
        </authorList>
    </citation>
    <scope>NUCLEOTIDE SEQUENCE [LARGE SCALE GENOMIC DNA]</scope>
    <source>
        <strain evidence="2">BL9</strain>
    </source>
</reference>
<evidence type="ECO:0000313" key="1">
    <source>
        <dbReference type="EMBL" id="RZF22720.1"/>
    </source>
</evidence>
<organism evidence="1 2">
    <name type="scientific">Halobacteriovorax vibrionivorans</name>
    <dbReference type="NCBI Taxonomy" id="2152716"/>
    <lineage>
        <taxon>Bacteria</taxon>
        <taxon>Pseudomonadati</taxon>
        <taxon>Bdellovibrionota</taxon>
        <taxon>Bacteriovoracia</taxon>
        <taxon>Bacteriovoracales</taxon>
        <taxon>Halobacteriovoraceae</taxon>
        <taxon>Halobacteriovorax</taxon>
    </lineage>
</organism>